<dbReference type="EC" id="2.7.13.3" evidence="2"/>
<dbReference type="SUPFAM" id="SSF47384">
    <property type="entry name" value="Homodimeric domain of signal transducing histidine kinase"/>
    <property type="match status" value="1"/>
</dbReference>
<sequence length="347" mass="39167">MFNHYPDAIYTINTDGTFHTVNDTVCQVLQKEREELVGQNYQLAVHPEYWEHSFSYFKAAHEGLPQRYQTVVRSSSGESVFLDVTNFPLKVNGEMVGVFGIARDITEQKHREQALLRTTQELKRQNEELELFRKIIAHDFRSPIARLLGLSKLLQKDNLPEKTQETALSALLQSAQQLDGMVQDLNQMLSLHHQGDEPREQCDAVELVQLAMNSLQADISSAGGSITLDAPDTLQVFTVKAFMASIVQNLLSNAIKYRSPDRALQVNIQVAQQGKEVVFTFTDNGKGMDLDQVGSSLFRMYKRFHHEVDGKGLGLYLVKEQVRLLEGRIEVESTPEQGTTFTVTLPV</sequence>
<comment type="catalytic activity">
    <reaction evidence="1">
        <text>ATP + protein L-histidine = ADP + protein N-phospho-L-histidine.</text>
        <dbReference type="EC" id="2.7.13.3"/>
    </reaction>
</comment>
<dbReference type="SUPFAM" id="SSF55874">
    <property type="entry name" value="ATPase domain of HSP90 chaperone/DNA topoisomerase II/histidine kinase"/>
    <property type="match status" value="1"/>
</dbReference>
<keyword evidence="3" id="KW-0597">Phosphoprotein</keyword>
<dbReference type="InterPro" id="IPR004358">
    <property type="entry name" value="Sig_transdc_His_kin-like_C"/>
</dbReference>
<evidence type="ECO:0000259" key="8">
    <source>
        <dbReference type="PROSITE" id="PS50113"/>
    </source>
</evidence>
<dbReference type="InterPro" id="IPR013656">
    <property type="entry name" value="PAS_4"/>
</dbReference>
<dbReference type="PROSITE" id="PS50109">
    <property type="entry name" value="HIS_KIN"/>
    <property type="match status" value="1"/>
</dbReference>
<dbReference type="SMART" id="SM00388">
    <property type="entry name" value="HisKA"/>
    <property type="match status" value="1"/>
</dbReference>
<dbReference type="Proteomes" id="UP000033109">
    <property type="component" value="Chromosome"/>
</dbReference>
<dbReference type="Pfam" id="PF00512">
    <property type="entry name" value="HisKA"/>
    <property type="match status" value="1"/>
</dbReference>
<organism evidence="9 10">
    <name type="scientific">Pontibacter korlensis</name>
    <dbReference type="NCBI Taxonomy" id="400092"/>
    <lineage>
        <taxon>Bacteria</taxon>
        <taxon>Pseudomonadati</taxon>
        <taxon>Bacteroidota</taxon>
        <taxon>Cytophagia</taxon>
        <taxon>Cytophagales</taxon>
        <taxon>Hymenobacteraceae</taxon>
        <taxon>Pontibacter</taxon>
    </lineage>
</organism>
<keyword evidence="5" id="KW-0418">Kinase</keyword>
<feature type="domain" description="Histidine kinase" evidence="6">
    <location>
        <begin position="135"/>
        <end position="347"/>
    </location>
</feature>
<evidence type="ECO:0000313" key="10">
    <source>
        <dbReference type="Proteomes" id="UP000033109"/>
    </source>
</evidence>
<evidence type="ECO:0000259" key="6">
    <source>
        <dbReference type="PROSITE" id="PS50109"/>
    </source>
</evidence>
<dbReference type="InterPro" id="IPR036097">
    <property type="entry name" value="HisK_dim/P_sf"/>
</dbReference>
<evidence type="ECO:0000256" key="2">
    <source>
        <dbReference type="ARBA" id="ARBA00012438"/>
    </source>
</evidence>
<evidence type="ECO:0000256" key="4">
    <source>
        <dbReference type="ARBA" id="ARBA00022679"/>
    </source>
</evidence>
<keyword evidence="10" id="KW-1185">Reference proteome</keyword>
<dbReference type="PRINTS" id="PR00344">
    <property type="entry name" value="BCTRLSENSOR"/>
</dbReference>
<dbReference type="NCBIfam" id="TIGR00229">
    <property type="entry name" value="sensory_box"/>
    <property type="match status" value="1"/>
</dbReference>
<accession>A0A0E3UYI8</accession>
<dbReference type="PROSITE" id="PS50113">
    <property type="entry name" value="PAC"/>
    <property type="match status" value="1"/>
</dbReference>
<dbReference type="CDD" id="cd00082">
    <property type="entry name" value="HisKA"/>
    <property type="match status" value="1"/>
</dbReference>
<dbReference type="GO" id="GO:0000155">
    <property type="term" value="F:phosphorelay sensor kinase activity"/>
    <property type="evidence" value="ECO:0007669"/>
    <property type="project" value="InterPro"/>
</dbReference>
<evidence type="ECO:0000256" key="3">
    <source>
        <dbReference type="ARBA" id="ARBA00022553"/>
    </source>
</evidence>
<dbReference type="PANTHER" id="PTHR43304">
    <property type="entry name" value="PHYTOCHROME-LIKE PROTEIN CPH1"/>
    <property type="match status" value="1"/>
</dbReference>
<keyword evidence="4" id="KW-0808">Transferase</keyword>
<dbReference type="PANTHER" id="PTHR43304:SF1">
    <property type="entry name" value="PAC DOMAIN-CONTAINING PROTEIN"/>
    <property type="match status" value="1"/>
</dbReference>
<dbReference type="STRING" id="400092.PKOR_21420"/>
<dbReference type="AlphaFoldDB" id="A0A0E3UYI8"/>
<dbReference type="SMART" id="SM00387">
    <property type="entry name" value="HATPase_c"/>
    <property type="match status" value="1"/>
</dbReference>
<evidence type="ECO:0000259" key="7">
    <source>
        <dbReference type="PROSITE" id="PS50112"/>
    </source>
</evidence>
<dbReference type="Gene3D" id="1.10.287.130">
    <property type="match status" value="1"/>
</dbReference>
<dbReference type="InterPro" id="IPR000700">
    <property type="entry name" value="PAS-assoc_C"/>
</dbReference>
<dbReference type="InterPro" id="IPR052162">
    <property type="entry name" value="Sensor_kinase/Photoreceptor"/>
</dbReference>
<dbReference type="InterPro" id="IPR003594">
    <property type="entry name" value="HATPase_dom"/>
</dbReference>
<protein>
    <recommendedName>
        <fullName evidence="2">histidine kinase</fullName>
        <ecNumber evidence="2">2.7.13.3</ecNumber>
    </recommendedName>
</protein>
<gene>
    <name evidence="9" type="ORF">PKOR_21420</name>
</gene>
<name>A0A0E3UYI8_9BACT</name>
<dbReference type="KEGG" id="pko:PKOR_21420"/>
<dbReference type="EMBL" id="CP009621">
    <property type="protein sequence ID" value="AKD05162.1"/>
    <property type="molecule type" value="Genomic_DNA"/>
</dbReference>
<evidence type="ECO:0000256" key="5">
    <source>
        <dbReference type="ARBA" id="ARBA00022777"/>
    </source>
</evidence>
<dbReference type="HOGENOM" id="CLU_000445_114_71_10"/>
<feature type="domain" description="PAC" evidence="8">
    <location>
        <begin position="66"/>
        <end position="117"/>
    </location>
</feature>
<reference evidence="9 10" key="1">
    <citation type="journal article" date="2015" name="Sci. Rep.">
        <title>Unraveling adaptation of Pontibacter korlensis to radiation and infertility in desert through complete genome and comparative transcriptomic analysis.</title>
        <authorList>
            <person name="Dai J."/>
            <person name="Dai W."/>
            <person name="Qiu C."/>
            <person name="Yang Z."/>
            <person name="Zhang Y."/>
            <person name="Zhou M."/>
            <person name="Zhang L."/>
            <person name="Fang C."/>
            <person name="Gao Q."/>
            <person name="Yang Q."/>
            <person name="Li X."/>
            <person name="Wang Z."/>
            <person name="Wang Z."/>
            <person name="Jia Z."/>
            <person name="Chen X."/>
        </authorList>
    </citation>
    <scope>NUCLEOTIDE SEQUENCE [LARGE SCALE GENOMIC DNA]</scope>
    <source>
        <strain evidence="9 10">X14-1T</strain>
    </source>
</reference>
<evidence type="ECO:0000256" key="1">
    <source>
        <dbReference type="ARBA" id="ARBA00000085"/>
    </source>
</evidence>
<dbReference type="Pfam" id="PF02518">
    <property type="entry name" value="HATPase_c"/>
    <property type="match status" value="1"/>
</dbReference>
<dbReference type="InterPro" id="IPR003661">
    <property type="entry name" value="HisK_dim/P_dom"/>
</dbReference>
<dbReference type="PROSITE" id="PS50112">
    <property type="entry name" value="PAS"/>
    <property type="match status" value="1"/>
</dbReference>
<dbReference type="InterPro" id="IPR035965">
    <property type="entry name" value="PAS-like_dom_sf"/>
</dbReference>
<evidence type="ECO:0000313" key="9">
    <source>
        <dbReference type="EMBL" id="AKD05162.1"/>
    </source>
</evidence>
<dbReference type="Gene3D" id="3.30.565.10">
    <property type="entry name" value="Histidine kinase-like ATPase, C-terminal domain"/>
    <property type="match status" value="1"/>
</dbReference>
<dbReference type="InterPro" id="IPR000014">
    <property type="entry name" value="PAS"/>
</dbReference>
<dbReference type="Pfam" id="PF08448">
    <property type="entry name" value="PAS_4"/>
    <property type="match status" value="1"/>
</dbReference>
<proteinExistence type="predicted"/>
<dbReference type="SUPFAM" id="SSF55785">
    <property type="entry name" value="PYP-like sensor domain (PAS domain)"/>
    <property type="match status" value="1"/>
</dbReference>
<dbReference type="InterPro" id="IPR036890">
    <property type="entry name" value="HATPase_C_sf"/>
</dbReference>
<dbReference type="InterPro" id="IPR005467">
    <property type="entry name" value="His_kinase_dom"/>
</dbReference>
<feature type="domain" description="PAS" evidence="7">
    <location>
        <begin position="1"/>
        <end position="48"/>
    </location>
</feature>
<dbReference type="Gene3D" id="3.30.450.20">
    <property type="entry name" value="PAS domain"/>
    <property type="match status" value="1"/>
</dbReference>
<dbReference type="CDD" id="cd00130">
    <property type="entry name" value="PAS"/>
    <property type="match status" value="1"/>
</dbReference>
<dbReference type="PATRIC" id="fig|400092.3.peg.4709"/>